<sequence>MILRSTRADASSDSQEHACLRRFVQRAHAQNPPAWNIGEDTVLGMWVYQTPFPITALHWGWDKIHDLCFTCKDKTQLWKPITTSSVVVHIKGHQANWHNFDNVHRNFSRVCNDDCQQQLLSFDVPSLSSLCTRSQIRAAYSKCSAAG</sequence>
<evidence type="ECO:0000313" key="1">
    <source>
        <dbReference type="EMBL" id="CAE0752539.1"/>
    </source>
</evidence>
<organism evidence="1">
    <name type="scientific">Chrysotila carterae</name>
    <name type="common">Marine alga</name>
    <name type="synonym">Syracosphaera carterae</name>
    <dbReference type="NCBI Taxonomy" id="13221"/>
    <lineage>
        <taxon>Eukaryota</taxon>
        <taxon>Haptista</taxon>
        <taxon>Haptophyta</taxon>
        <taxon>Prymnesiophyceae</taxon>
        <taxon>Isochrysidales</taxon>
        <taxon>Isochrysidaceae</taxon>
        <taxon>Chrysotila</taxon>
    </lineage>
</organism>
<dbReference type="AlphaFoldDB" id="A0A7S4B3C8"/>
<proteinExistence type="predicted"/>
<name>A0A7S4B3C8_CHRCT</name>
<gene>
    <name evidence="1" type="ORF">PCAR00345_LOCUS5124</name>
</gene>
<protein>
    <submittedName>
        <fullName evidence="1">Uncharacterized protein</fullName>
    </submittedName>
</protein>
<reference evidence="1" key="1">
    <citation type="submission" date="2021-01" db="EMBL/GenBank/DDBJ databases">
        <authorList>
            <person name="Corre E."/>
            <person name="Pelletier E."/>
            <person name="Niang G."/>
            <person name="Scheremetjew M."/>
            <person name="Finn R."/>
            <person name="Kale V."/>
            <person name="Holt S."/>
            <person name="Cochrane G."/>
            <person name="Meng A."/>
            <person name="Brown T."/>
            <person name="Cohen L."/>
        </authorList>
    </citation>
    <scope>NUCLEOTIDE SEQUENCE</scope>
    <source>
        <strain evidence="1">CCMP645</strain>
    </source>
</reference>
<dbReference type="EMBL" id="HBIZ01008773">
    <property type="protein sequence ID" value="CAE0752539.1"/>
    <property type="molecule type" value="Transcribed_RNA"/>
</dbReference>
<accession>A0A7S4B3C8</accession>